<evidence type="ECO:0008006" key="3">
    <source>
        <dbReference type="Google" id="ProtNLM"/>
    </source>
</evidence>
<proteinExistence type="inferred from homology"/>
<dbReference type="Gene3D" id="2.120.10.30">
    <property type="entry name" value="TolB, C-terminal domain"/>
    <property type="match status" value="2"/>
</dbReference>
<protein>
    <recommendedName>
        <fullName evidence="3">Dipeptidylpeptidase IV N-terminal domain-containing protein</fullName>
    </recommendedName>
</protein>
<evidence type="ECO:0000256" key="1">
    <source>
        <dbReference type="ARBA" id="ARBA00009820"/>
    </source>
</evidence>
<name>A0A382A224_9ZZZZ</name>
<dbReference type="Pfam" id="PF07676">
    <property type="entry name" value="PD40"/>
    <property type="match status" value="1"/>
</dbReference>
<dbReference type="PANTHER" id="PTHR36842:SF1">
    <property type="entry name" value="PROTEIN TOLB"/>
    <property type="match status" value="1"/>
</dbReference>
<dbReference type="InterPro" id="IPR011042">
    <property type="entry name" value="6-blade_b-propeller_TolB-like"/>
</dbReference>
<comment type="similarity">
    <text evidence="1">Belongs to the TolB family.</text>
</comment>
<dbReference type="AlphaFoldDB" id="A0A382A224"/>
<evidence type="ECO:0000313" key="2">
    <source>
        <dbReference type="EMBL" id="SVA95394.1"/>
    </source>
</evidence>
<feature type="non-terminal residue" evidence="2">
    <location>
        <position position="345"/>
    </location>
</feature>
<organism evidence="2">
    <name type="scientific">marine metagenome</name>
    <dbReference type="NCBI Taxonomy" id="408172"/>
    <lineage>
        <taxon>unclassified sequences</taxon>
        <taxon>metagenomes</taxon>
        <taxon>ecological metagenomes</taxon>
    </lineage>
</organism>
<accession>A0A382A224</accession>
<dbReference type="PANTHER" id="PTHR36842">
    <property type="entry name" value="PROTEIN TOLB HOMOLOG"/>
    <property type="match status" value="1"/>
</dbReference>
<reference evidence="2" key="1">
    <citation type="submission" date="2018-05" db="EMBL/GenBank/DDBJ databases">
        <authorList>
            <person name="Lanie J.A."/>
            <person name="Ng W.-L."/>
            <person name="Kazmierczak K.M."/>
            <person name="Andrzejewski T.M."/>
            <person name="Davidsen T.M."/>
            <person name="Wayne K.J."/>
            <person name="Tettelin H."/>
            <person name="Glass J.I."/>
            <person name="Rusch D."/>
            <person name="Podicherti R."/>
            <person name="Tsui H.-C.T."/>
            <person name="Winkler M.E."/>
        </authorList>
    </citation>
    <scope>NUCLEOTIDE SEQUENCE</scope>
</reference>
<dbReference type="InterPro" id="IPR011659">
    <property type="entry name" value="WD40"/>
</dbReference>
<gene>
    <name evidence="2" type="ORF">METZ01_LOCUS148248</name>
</gene>
<dbReference type="EMBL" id="UINC01023538">
    <property type="protein sequence ID" value="SVA95394.1"/>
    <property type="molecule type" value="Genomic_DNA"/>
</dbReference>
<dbReference type="SUPFAM" id="SSF82171">
    <property type="entry name" value="DPP6 N-terminal domain-like"/>
    <property type="match status" value="1"/>
</dbReference>
<sequence>MTNKQNAPFGFWKSSFTPSTMGGQLRFSDVLWDSDGQRLVWLEGRSGRGVLVCREGTNAPYDLNDEHNVRAGVGYGGGDFTVSHGYVVYVEKSGRLFRQSLNSGPAGAITPAFGHAGSPVVSPDGEWVLYVHSYERTDVLALTNLDGVKWPINLVSGSDFYMQPAWHPDGGRIAWIEWDQPNMPWDGTRLKLGRLSESVTGAVEETLITGNEETSVFQPEFSPDGEWLSYITTEDEWDELIIHNLKSNERVVLDKDTTLAEPAWIQGIRVYGWGPDSKEIYYQRNDQGTGTLWQVNTGTGERSKVETGPYSWLQQISVSPSDNAIVCTASSPAVPARVITIESSG</sequence>